<keyword evidence="3" id="KW-1185">Reference proteome</keyword>
<organism evidence="2 3">
    <name type="scientific">Lactonifactor longoviformis DSM 17459</name>
    <dbReference type="NCBI Taxonomy" id="1122155"/>
    <lineage>
        <taxon>Bacteria</taxon>
        <taxon>Bacillati</taxon>
        <taxon>Bacillota</taxon>
        <taxon>Clostridia</taxon>
        <taxon>Eubacteriales</taxon>
        <taxon>Clostridiaceae</taxon>
        <taxon>Lactonifactor</taxon>
    </lineage>
</organism>
<dbReference type="InterPro" id="IPR038071">
    <property type="entry name" value="UROD/MetE-like_sf"/>
</dbReference>
<evidence type="ECO:0000313" key="2">
    <source>
        <dbReference type="EMBL" id="SHE99576.1"/>
    </source>
</evidence>
<dbReference type="PANTHER" id="PTHR47099:SF1">
    <property type="entry name" value="METHYLCOBAMIDE:COM METHYLTRANSFERASE MTBA"/>
    <property type="match status" value="1"/>
</dbReference>
<dbReference type="GO" id="GO:0004853">
    <property type="term" value="F:uroporphyrinogen decarboxylase activity"/>
    <property type="evidence" value="ECO:0007669"/>
    <property type="project" value="InterPro"/>
</dbReference>
<reference evidence="2 3" key="1">
    <citation type="submission" date="2016-11" db="EMBL/GenBank/DDBJ databases">
        <authorList>
            <person name="Jaros S."/>
            <person name="Januszkiewicz K."/>
            <person name="Wedrychowicz H."/>
        </authorList>
    </citation>
    <scope>NUCLEOTIDE SEQUENCE [LARGE SCALE GENOMIC DNA]</scope>
    <source>
        <strain evidence="2 3">DSM 17459</strain>
    </source>
</reference>
<accession>A0A1M4Y1X7</accession>
<dbReference type="EMBL" id="FQVI01000010">
    <property type="protein sequence ID" value="SHE99576.1"/>
    <property type="molecule type" value="Genomic_DNA"/>
</dbReference>
<dbReference type="AlphaFoldDB" id="A0A1M4Y1X7"/>
<gene>
    <name evidence="2" type="ORF">SAMN02745158_02199</name>
</gene>
<dbReference type="PANTHER" id="PTHR47099">
    <property type="entry name" value="METHYLCOBAMIDE:COM METHYLTRANSFERASE MTBA"/>
    <property type="match status" value="1"/>
</dbReference>
<dbReference type="Gene3D" id="3.20.20.210">
    <property type="match status" value="1"/>
</dbReference>
<dbReference type="InterPro" id="IPR052024">
    <property type="entry name" value="Methanogen_methyltrans"/>
</dbReference>
<dbReference type="RefSeq" id="WP_072851635.1">
    <property type="nucleotide sequence ID" value="NZ_FQVI01000010.1"/>
</dbReference>
<proteinExistence type="predicted"/>
<evidence type="ECO:0000259" key="1">
    <source>
        <dbReference type="Pfam" id="PF01208"/>
    </source>
</evidence>
<dbReference type="Pfam" id="PF01208">
    <property type="entry name" value="URO-D"/>
    <property type="match status" value="1"/>
</dbReference>
<dbReference type="InterPro" id="IPR000257">
    <property type="entry name" value="Uroporphyrinogen_deCOase"/>
</dbReference>
<sequence>MTARERILGMLKGEKIDRIPWCGDLAYWIDYLNDEKIMPEKYLRDQSLEEREILSQGLAAPFHGKGLMELHRDLNVGFYLQGYFPFDTVYDGVEVVTELKGTTRTTTVKTPYGDMQEVWEYVFTTHSWGPRIHMVKDEEDLKKVRYLYEHTFYEPNYKLAEERTQIVGEQGVVLVYMPKCPIMEMIALRAGIESVTYMIMDAEEEWEETIAVMEKKHGEACEIALKAPCECIMIPDNLSSGSIGRNLYRKYAFDYSRKWTDRIRKAGKYSFVHLDGTVNPLLTEVCEAGFDVVEGLTPYPVGDMKYSQMRDIANEKAILWGGIPGGFFTPDYSDEAFDQFVIPLIEEMCRDGRSVLAVGDQVVPGASFERIRRVNELAEKYGYYEK</sequence>
<dbReference type="STRING" id="1122155.SAMN02745158_02199"/>
<name>A0A1M4Y1X7_9CLOT</name>
<dbReference type="SUPFAM" id="SSF51726">
    <property type="entry name" value="UROD/MetE-like"/>
    <property type="match status" value="1"/>
</dbReference>
<dbReference type="GO" id="GO:0006779">
    <property type="term" value="P:porphyrin-containing compound biosynthetic process"/>
    <property type="evidence" value="ECO:0007669"/>
    <property type="project" value="InterPro"/>
</dbReference>
<feature type="domain" description="Uroporphyrinogen decarboxylase (URO-D)" evidence="1">
    <location>
        <begin position="179"/>
        <end position="381"/>
    </location>
</feature>
<dbReference type="OrthoDB" id="5502042at2"/>
<dbReference type="Proteomes" id="UP000184245">
    <property type="component" value="Unassembled WGS sequence"/>
</dbReference>
<evidence type="ECO:0000313" key="3">
    <source>
        <dbReference type="Proteomes" id="UP000184245"/>
    </source>
</evidence>
<protein>
    <submittedName>
        <fullName evidence="2">Uroporphyrinogen decarboxylase (URO-D)</fullName>
    </submittedName>
</protein>